<dbReference type="SUPFAM" id="SSF53098">
    <property type="entry name" value="Ribonuclease H-like"/>
    <property type="match status" value="1"/>
</dbReference>
<dbReference type="InterPro" id="IPR012337">
    <property type="entry name" value="RNaseH-like_sf"/>
</dbReference>
<evidence type="ECO:0000313" key="5">
    <source>
        <dbReference type="Proteomes" id="UP001141552"/>
    </source>
</evidence>
<organism evidence="4 5">
    <name type="scientific">Turnera subulata</name>
    <dbReference type="NCBI Taxonomy" id="218843"/>
    <lineage>
        <taxon>Eukaryota</taxon>
        <taxon>Viridiplantae</taxon>
        <taxon>Streptophyta</taxon>
        <taxon>Embryophyta</taxon>
        <taxon>Tracheophyta</taxon>
        <taxon>Spermatophyta</taxon>
        <taxon>Magnoliopsida</taxon>
        <taxon>eudicotyledons</taxon>
        <taxon>Gunneridae</taxon>
        <taxon>Pentapetalae</taxon>
        <taxon>rosids</taxon>
        <taxon>fabids</taxon>
        <taxon>Malpighiales</taxon>
        <taxon>Passifloraceae</taxon>
        <taxon>Turnera</taxon>
    </lineage>
</organism>
<evidence type="ECO:0000256" key="1">
    <source>
        <dbReference type="ARBA" id="ARBA00022722"/>
    </source>
</evidence>
<dbReference type="PANTHER" id="PTHR13620:SF59">
    <property type="entry name" value="POLYNUCLEOTIDYL TRANSFERASE, RIBONUCLEASE H-LIKE SUPERFAMILY PROTEIN"/>
    <property type="match status" value="1"/>
</dbReference>
<dbReference type="EMBL" id="JAKUCV010004231">
    <property type="protein sequence ID" value="KAJ4836088.1"/>
    <property type="molecule type" value="Genomic_DNA"/>
</dbReference>
<dbReference type="GO" id="GO:0005737">
    <property type="term" value="C:cytoplasm"/>
    <property type="evidence" value="ECO:0007669"/>
    <property type="project" value="TreeGrafter"/>
</dbReference>
<protein>
    <recommendedName>
        <fullName evidence="3">3'-5' exonuclease domain-containing protein</fullName>
    </recommendedName>
</protein>
<gene>
    <name evidence="4" type="ORF">Tsubulata_029654</name>
</gene>
<keyword evidence="1" id="KW-0540">Nuclease</keyword>
<keyword evidence="5" id="KW-1185">Reference proteome</keyword>
<dbReference type="PANTHER" id="PTHR13620">
    <property type="entry name" value="3-5 EXONUCLEASE"/>
    <property type="match status" value="1"/>
</dbReference>
<dbReference type="GO" id="GO:0006139">
    <property type="term" value="P:nucleobase-containing compound metabolic process"/>
    <property type="evidence" value="ECO:0007669"/>
    <property type="project" value="InterPro"/>
</dbReference>
<proteinExistence type="predicted"/>
<evidence type="ECO:0000313" key="4">
    <source>
        <dbReference type="EMBL" id="KAJ4836088.1"/>
    </source>
</evidence>
<evidence type="ECO:0000259" key="3">
    <source>
        <dbReference type="Pfam" id="PF01612"/>
    </source>
</evidence>
<feature type="non-terminal residue" evidence="4">
    <location>
        <position position="197"/>
    </location>
</feature>
<dbReference type="Gene3D" id="3.30.420.10">
    <property type="entry name" value="Ribonuclease H-like superfamily/Ribonuclease H"/>
    <property type="match status" value="1"/>
</dbReference>
<dbReference type="InterPro" id="IPR002562">
    <property type="entry name" value="3'-5'_exonuclease_dom"/>
</dbReference>
<keyword evidence="2" id="KW-0378">Hydrolase</keyword>
<dbReference type="Proteomes" id="UP001141552">
    <property type="component" value="Unassembled WGS sequence"/>
</dbReference>
<dbReference type="GO" id="GO:0003676">
    <property type="term" value="F:nucleic acid binding"/>
    <property type="evidence" value="ECO:0007669"/>
    <property type="project" value="InterPro"/>
</dbReference>
<dbReference type="CDD" id="cd06141">
    <property type="entry name" value="WRN_exo"/>
    <property type="match status" value="1"/>
</dbReference>
<dbReference type="OrthoDB" id="10261556at2759"/>
<dbReference type="AlphaFoldDB" id="A0A9Q0FQW0"/>
<sequence length="197" mass="22330">MGIDILPLPDSKPPTFRTYLVDLSDHRSFYTTVTATPSVVRRWISQTIHYHRRHLSRLVVGLGVQWNPSSVGSAAATLQLCVGCRCLIFQLHQANYVPQSLRRFLEHPRNTFVGVWNHMDAGMLLESRHKLRVGRIVDLRHVAGARMGMSRKVSMERLTEVVLGLSGVEKDGKIGRSNWEKYWLSHEQVKYAGADAA</sequence>
<reference evidence="4" key="2">
    <citation type="journal article" date="2023" name="Plants (Basel)">
        <title>Annotation of the Turnera subulata (Passifloraceae) Draft Genome Reveals the S-Locus Evolved after the Divergence of Turneroideae from Passifloroideae in a Stepwise Manner.</title>
        <authorList>
            <person name="Henning P.M."/>
            <person name="Roalson E.H."/>
            <person name="Mir W."/>
            <person name="McCubbin A.G."/>
            <person name="Shore J.S."/>
        </authorList>
    </citation>
    <scope>NUCLEOTIDE SEQUENCE</scope>
    <source>
        <strain evidence="4">F60SS</strain>
    </source>
</reference>
<dbReference type="InterPro" id="IPR051132">
    <property type="entry name" value="3-5_Exonuclease_domain"/>
</dbReference>
<dbReference type="InterPro" id="IPR036397">
    <property type="entry name" value="RNaseH_sf"/>
</dbReference>
<name>A0A9Q0FQW0_9ROSI</name>
<accession>A0A9Q0FQW0</accession>
<dbReference type="GO" id="GO:0005634">
    <property type="term" value="C:nucleus"/>
    <property type="evidence" value="ECO:0007669"/>
    <property type="project" value="TreeGrafter"/>
</dbReference>
<dbReference type="GO" id="GO:0008408">
    <property type="term" value="F:3'-5' exonuclease activity"/>
    <property type="evidence" value="ECO:0007669"/>
    <property type="project" value="InterPro"/>
</dbReference>
<evidence type="ECO:0000256" key="2">
    <source>
        <dbReference type="ARBA" id="ARBA00022801"/>
    </source>
</evidence>
<reference evidence="4" key="1">
    <citation type="submission" date="2022-02" db="EMBL/GenBank/DDBJ databases">
        <authorList>
            <person name="Henning P.M."/>
            <person name="McCubbin A.G."/>
            <person name="Shore J.S."/>
        </authorList>
    </citation>
    <scope>NUCLEOTIDE SEQUENCE</scope>
    <source>
        <strain evidence="4">F60SS</strain>
        <tissue evidence="4">Leaves</tissue>
    </source>
</reference>
<dbReference type="Pfam" id="PF01612">
    <property type="entry name" value="DNA_pol_A_exo1"/>
    <property type="match status" value="1"/>
</dbReference>
<feature type="domain" description="3'-5' exonuclease" evidence="3">
    <location>
        <begin position="71"/>
        <end position="196"/>
    </location>
</feature>
<comment type="caution">
    <text evidence="4">The sequence shown here is derived from an EMBL/GenBank/DDBJ whole genome shotgun (WGS) entry which is preliminary data.</text>
</comment>